<evidence type="ECO:0000256" key="2">
    <source>
        <dbReference type="ARBA" id="ARBA00022448"/>
    </source>
</evidence>
<comment type="subcellular location">
    <subcellularLocation>
        <location evidence="1">Cell membrane</location>
        <topology evidence="1">Multi-pass membrane protein</topology>
    </subcellularLocation>
</comment>
<dbReference type="EMBL" id="CP017717">
    <property type="protein sequence ID" value="AQZ63845.1"/>
    <property type="molecule type" value="Genomic_DNA"/>
</dbReference>
<feature type="region of interest" description="Disordered" evidence="7">
    <location>
        <begin position="190"/>
        <end position="216"/>
    </location>
</feature>
<sequence>MPPAHALRIRDFRQLWAAGAAGGLGAGMLVVAIPAHVYAVTGSVLATGVTLAFEHLPSLLLGPISGVLADRWDRRRLMIATSLAHAAAISVVLLARTPGTIWLVYAAALGQGATSVFFRPAVRAHLPAVVGTGPALTSANTVNAVTTGVVGLAGPPLGGLLFAVSGVGAAVAAAATAALLAAAAIARTSSRPSPAGASGVTGSVPAEASGAPDSVPSGAVAGSVADAVREGLSAVRRAPATRALLASDGIYLLANAALTALLIPFGVATLGGSAEVGYLLSALGLGFLLGAPISRRLVDRCAPRRLIAAAQALVGAAFLVMFNSTSLPAALAAAVLLGLPGVTVLVAVQTYVQRATPGHLLGRVTAAFLTVEAAVTMTGAFAGPALSELSGLPVALNAACAVTLLSSLVTLLLLPPSQRPVR</sequence>
<feature type="transmembrane region" description="Helical" evidence="8">
    <location>
        <begin position="306"/>
        <end position="323"/>
    </location>
</feature>
<dbReference type="InterPro" id="IPR010290">
    <property type="entry name" value="TM_effector"/>
</dbReference>
<feature type="transmembrane region" description="Helical" evidence="8">
    <location>
        <begin position="160"/>
        <end position="185"/>
    </location>
</feature>
<dbReference type="PANTHER" id="PTHR23513">
    <property type="entry name" value="INTEGRAL MEMBRANE EFFLUX PROTEIN-RELATED"/>
    <property type="match status" value="1"/>
</dbReference>
<evidence type="ECO:0000256" key="7">
    <source>
        <dbReference type="SAM" id="MobiDB-lite"/>
    </source>
</evidence>
<keyword evidence="6 8" id="KW-0472">Membrane</keyword>
<feature type="transmembrane region" description="Helical" evidence="8">
    <location>
        <begin position="360"/>
        <end position="382"/>
    </location>
</feature>
<dbReference type="Pfam" id="PF05977">
    <property type="entry name" value="MFS_3"/>
    <property type="match status" value="1"/>
</dbReference>
<dbReference type="RefSeq" id="WP_080040033.1">
    <property type="nucleotide sequence ID" value="NZ_CP017717.1"/>
</dbReference>
<feature type="transmembrane region" description="Helical" evidence="8">
    <location>
        <begin position="329"/>
        <end position="348"/>
    </location>
</feature>
<dbReference type="AlphaFoldDB" id="A0A1V0A0W0"/>
<feature type="transmembrane region" description="Helical" evidence="8">
    <location>
        <begin position="44"/>
        <end position="65"/>
    </location>
</feature>
<keyword evidence="4 8" id="KW-0812">Transmembrane</keyword>
<proteinExistence type="predicted"/>
<accession>A0A1V0A0W0</accession>
<feature type="transmembrane region" description="Helical" evidence="8">
    <location>
        <begin position="276"/>
        <end position="294"/>
    </location>
</feature>
<dbReference type="Proteomes" id="UP000190797">
    <property type="component" value="Chromosome"/>
</dbReference>
<evidence type="ECO:0000256" key="1">
    <source>
        <dbReference type="ARBA" id="ARBA00004651"/>
    </source>
</evidence>
<dbReference type="InterPro" id="IPR036259">
    <property type="entry name" value="MFS_trans_sf"/>
</dbReference>
<dbReference type="GO" id="GO:0005886">
    <property type="term" value="C:plasma membrane"/>
    <property type="evidence" value="ECO:0007669"/>
    <property type="project" value="UniProtKB-SubCell"/>
</dbReference>
<reference evidence="11" key="1">
    <citation type="journal article" date="2017" name="Med. Chem. Commun.">
        <title>Nonomuraea sp. ATCC 55076 harbours the largest actinomycete chromosome to date and the kistamicin biosynthetic gene cluster.</title>
        <authorList>
            <person name="Nazari B."/>
            <person name="Forneris C.C."/>
            <person name="Gibson M.I."/>
            <person name="Moon K."/>
            <person name="Schramma K.R."/>
            <person name="Seyedsayamdost M.R."/>
        </authorList>
    </citation>
    <scope>NUCLEOTIDE SEQUENCE [LARGE SCALE GENOMIC DNA]</scope>
    <source>
        <strain evidence="11">ATCC 55076</strain>
    </source>
</reference>
<dbReference type="Gene3D" id="1.20.1250.20">
    <property type="entry name" value="MFS general substrate transporter like domains"/>
    <property type="match status" value="2"/>
</dbReference>
<dbReference type="CDD" id="cd06173">
    <property type="entry name" value="MFS_MefA_like"/>
    <property type="match status" value="1"/>
</dbReference>
<feature type="transmembrane region" description="Helical" evidence="8">
    <location>
        <begin position="250"/>
        <end position="270"/>
    </location>
</feature>
<dbReference type="OrthoDB" id="3542743at2"/>
<dbReference type="SUPFAM" id="SSF103473">
    <property type="entry name" value="MFS general substrate transporter"/>
    <property type="match status" value="1"/>
</dbReference>
<evidence type="ECO:0000313" key="11">
    <source>
        <dbReference type="Proteomes" id="UP000190797"/>
    </source>
</evidence>
<dbReference type="PROSITE" id="PS50850">
    <property type="entry name" value="MFS"/>
    <property type="match status" value="1"/>
</dbReference>
<name>A0A1V0A0W0_9ACTN</name>
<keyword evidence="3" id="KW-1003">Cell membrane</keyword>
<dbReference type="InterPro" id="IPR020846">
    <property type="entry name" value="MFS_dom"/>
</dbReference>
<feature type="transmembrane region" description="Helical" evidence="8">
    <location>
        <begin position="15"/>
        <end position="38"/>
    </location>
</feature>
<evidence type="ECO:0000256" key="8">
    <source>
        <dbReference type="SAM" id="Phobius"/>
    </source>
</evidence>
<keyword evidence="11" id="KW-1185">Reference proteome</keyword>
<evidence type="ECO:0000256" key="6">
    <source>
        <dbReference type="ARBA" id="ARBA00023136"/>
    </source>
</evidence>
<evidence type="ECO:0000259" key="9">
    <source>
        <dbReference type="PROSITE" id="PS50850"/>
    </source>
</evidence>
<evidence type="ECO:0000256" key="3">
    <source>
        <dbReference type="ARBA" id="ARBA00022475"/>
    </source>
</evidence>
<dbReference type="STRING" id="1909395.BKM31_22405"/>
<dbReference type="GO" id="GO:0022857">
    <property type="term" value="F:transmembrane transporter activity"/>
    <property type="evidence" value="ECO:0007669"/>
    <property type="project" value="InterPro"/>
</dbReference>
<protein>
    <recommendedName>
        <fullName evidence="9">Major facilitator superfamily (MFS) profile domain-containing protein</fullName>
    </recommendedName>
</protein>
<evidence type="ECO:0000256" key="5">
    <source>
        <dbReference type="ARBA" id="ARBA00022989"/>
    </source>
</evidence>
<organism evidence="10 11">
    <name type="scientific">[Actinomadura] parvosata subsp. kistnae</name>
    <dbReference type="NCBI Taxonomy" id="1909395"/>
    <lineage>
        <taxon>Bacteria</taxon>
        <taxon>Bacillati</taxon>
        <taxon>Actinomycetota</taxon>
        <taxon>Actinomycetes</taxon>
        <taxon>Streptosporangiales</taxon>
        <taxon>Streptosporangiaceae</taxon>
        <taxon>Nonomuraea</taxon>
    </lineage>
</organism>
<keyword evidence="5 8" id="KW-1133">Transmembrane helix</keyword>
<dbReference type="KEGG" id="noa:BKM31_22405"/>
<gene>
    <name evidence="10" type="ORF">BKM31_22405</name>
</gene>
<feature type="transmembrane region" description="Helical" evidence="8">
    <location>
        <begin position="394"/>
        <end position="414"/>
    </location>
</feature>
<keyword evidence="2" id="KW-0813">Transport</keyword>
<dbReference type="PANTHER" id="PTHR23513:SF6">
    <property type="entry name" value="MAJOR FACILITATOR SUPERFAMILY ASSOCIATED DOMAIN-CONTAINING PROTEIN"/>
    <property type="match status" value="1"/>
</dbReference>
<evidence type="ECO:0000313" key="10">
    <source>
        <dbReference type="EMBL" id="AQZ63845.1"/>
    </source>
</evidence>
<evidence type="ECO:0000256" key="4">
    <source>
        <dbReference type="ARBA" id="ARBA00022692"/>
    </source>
</evidence>
<feature type="domain" description="Major facilitator superfamily (MFS) profile" evidence="9">
    <location>
        <begin position="235"/>
        <end position="422"/>
    </location>
</feature>